<gene>
    <name evidence="3" type="ORF">GCM10023183_37530</name>
</gene>
<dbReference type="Proteomes" id="UP001501844">
    <property type="component" value="Unassembled WGS sequence"/>
</dbReference>
<dbReference type="PANTHER" id="PTHR43668">
    <property type="entry name" value="ALLANTOINASE"/>
    <property type="match status" value="1"/>
</dbReference>
<dbReference type="InterPro" id="IPR050138">
    <property type="entry name" value="DHOase/Allantoinase_Hydrolase"/>
</dbReference>
<dbReference type="Pfam" id="PF12890">
    <property type="entry name" value="DHOase"/>
    <property type="match status" value="1"/>
</dbReference>
<feature type="domain" description="Dihydroorotase catalytic" evidence="2">
    <location>
        <begin position="56"/>
        <end position="236"/>
    </location>
</feature>
<dbReference type="InterPro" id="IPR004722">
    <property type="entry name" value="DHOase"/>
</dbReference>
<reference evidence="4" key="1">
    <citation type="journal article" date="2019" name="Int. J. Syst. Evol. Microbiol.">
        <title>The Global Catalogue of Microorganisms (GCM) 10K type strain sequencing project: providing services to taxonomists for standard genome sequencing and annotation.</title>
        <authorList>
            <consortium name="The Broad Institute Genomics Platform"/>
            <consortium name="The Broad Institute Genome Sequencing Center for Infectious Disease"/>
            <person name="Wu L."/>
            <person name="Ma J."/>
        </authorList>
    </citation>
    <scope>NUCLEOTIDE SEQUENCE [LARGE SCALE GENOMIC DNA]</scope>
    <source>
        <strain evidence="4">JCM 17917</strain>
    </source>
</reference>
<keyword evidence="4" id="KW-1185">Reference proteome</keyword>
<keyword evidence="1" id="KW-0665">Pyrimidine biosynthesis</keyword>
<dbReference type="SUPFAM" id="SSF51338">
    <property type="entry name" value="Composite domain of metallo-dependent hydrolases"/>
    <property type="match status" value="1"/>
</dbReference>
<dbReference type="InterPro" id="IPR032466">
    <property type="entry name" value="Metal_Hydrolase"/>
</dbReference>
<dbReference type="Gene3D" id="3.20.20.140">
    <property type="entry name" value="Metal-dependent hydrolases"/>
    <property type="match status" value="1"/>
</dbReference>
<proteinExistence type="predicted"/>
<evidence type="ECO:0000313" key="3">
    <source>
        <dbReference type="EMBL" id="GAA4316383.1"/>
    </source>
</evidence>
<evidence type="ECO:0000313" key="4">
    <source>
        <dbReference type="Proteomes" id="UP001501844"/>
    </source>
</evidence>
<evidence type="ECO:0000256" key="1">
    <source>
        <dbReference type="ARBA" id="ARBA00022975"/>
    </source>
</evidence>
<dbReference type="PANTHER" id="PTHR43668:SF2">
    <property type="entry name" value="ALLANTOINASE"/>
    <property type="match status" value="1"/>
</dbReference>
<name>A0ABP8G374_9BACT</name>
<protein>
    <submittedName>
        <fullName evidence="3">Dihydroorotase</fullName>
    </submittedName>
</protein>
<dbReference type="InterPro" id="IPR011059">
    <property type="entry name" value="Metal-dep_hydrolase_composite"/>
</dbReference>
<comment type="caution">
    <text evidence="3">The sequence shown here is derived from an EMBL/GenBank/DDBJ whole genome shotgun (WGS) entry which is preliminary data.</text>
</comment>
<dbReference type="RefSeq" id="WP_345169744.1">
    <property type="nucleotide sequence ID" value="NZ_BAABGX010000004.1"/>
</dbReference>
<dbReference type="SUPFAM" id="SSF51556">
    <property type="entry name" value="Metallo-dependent hydrolases"/>
    <property type="match status" value="1"/>
</dbReference>
<organism evidence="3 4">
    <name type="scientific">Nibribacter koreensis</name>
    <dbReference type="NCBI Taxonomy" id="1084519"/>
    <lineage>
        <taxon>Bacteria</taxon>
        <taxon>Pseudomonadati</taxon>
        <taxon>Bacteroidota</taxon>
        <taxon>Cytophagia</taxon>
        <taxon>Cytophagales</taxon>
        <taxon>Hymenobacteraceae</taxon>
        <taxon>Nibribacter</taxon>
    </lineage>
</organism>
<dbReference type="CDD" id="cd01317">
    <property type="entry name" value="DHOase_IIa"/>
    <property type="match status" value="1"/>
</dbReference>
<sequence>MDLLLKGITIIDHQSSFHNQCVDLHIKDGYIHKIGPAIIIDGVQVLEQSGLYCSLGWFDMAAHMGEPGFEHRESQESFRKAAAFGGFTEVAVFPNLSPITQTRSAIVSIKNSGEGPGLTIHPIGAVTENCEGKDLAELLDMHRAGAVAFSDGVQTIQPANTILKALEYLNLVGGLLINRPENHSMALGGQMHEGPASTRLGMKGIPSVAEEMQVVRDLQLLEHVSGRMHFSQISTAKSVEAIRKAKRKGLNISCDVASFQCAYIDESIEPFDTNYKVAPPFRSEQDRLAILEGLADGTIDVLVSAHLPLEAEAKELEFDFALPGIINSQTAFSVANQTMREALSVEKLVHKFTVAPREVLNLPVPKMAEGCMANLTLFHPDRNWEFNERNNASLSNNSPFLGQFLKGSVFGTIHQNVLTLNPTY</sequence>
<dbReference type="InterPro" id="IPR024403">
    <property type="entry name" value="DHOase_cat"/>
</dbReference>
<dbReference type="EMBL" id="BAABGX010000004">
    <property type="protein sequence ID" value="GAA4316383.1"/>
    <property type="molecule type" value="Genomic_DNA"/>
</dbReference>
<accession>A0ABP8G374</accession>
<dbReference type="Gene3D" id="2.30.40.10">
    <property type="entry name" value="Urease, subunit C, domain 1"/>
    <property type="match status" value="1"/>
</dbReference>
<evidence type="ECO:0000259" key="2">
    <source>
        <dbReference type="Pfam" id="PF12890"/>
    </source>
</evidence>